<gene>
    <name evidence="1" type="ORF">HMPREF9194_01556</name>
</gene>
<sequence>MIMSKKLTDKRINEIKNRSIIFDEDIPEFTDEQLKEFKPGLMESFLSPPPKKTISIAIDMDILKALETEGEICQTRINSILRQALFG</sequence>
<dbReference type="OrthoDB" id="361944at2"/>
<dbReference type="EMBL" id="ATFF01000006">
    <property type="protein sequence ID" value="EPF31213.1"/>
    <property type="molecule type" value="Genomic_DNA"/>
</dbReference>
<keyword evidence="2" id="KW-1185">Reference proteome</keyword>
<dbReference type="HOGENOM" id="CLU_140900_2_0_12"/>
<name>S3JYZ8_TREMA</name>
<dbReference type="Proteomes" id="UP000014541">
    <property type="component" value="Unassembled WGS sequence"/>
</dbReference>
<accession>S3JYZ8</accession>
<evidence type="ECO:0000313" key="1">
    <source>
        <dbReference type="EMBL" id="EPF31213.1"/>
    </source>
</evidence>
<dbReference type="STRING" id="1125699.HMPREF9194_01556"/>
<dbReference type="eggNOG" id="ENOG502ZV1P">
    <property type="taxonomic scope" value="Bacteria"/>
</dbReference>
<evidence type="ECO:0000313" key="2">
    <source>
        <dbReference type="Proteomes" id="UP000014541"/>
    </source>
</evidence>
<organism evidence="1 2">
    <name type="scientific">Treponema maltophilum ATCC 51939</name>
    <dbReference type="NCBI Taxonomy" id="1125699"/>
    <lineage>
        <taxon>Bacteria</taxon>
        <taxon>Pseudomonadati</taxon>
        <taxon>Spirochaetota</taxon>
        <taxon>Spirochaetia</taxon>
        <taxon>Spirochaetales</taxon>
        <taxon>Treponemataceae</taxon>
        <taxon>Treponema</taxon>
    </lineage>
</organism>
<dbReference type="RefSeq" id="WP_016525824.1">
    <property type="nucleotide sequence ID" value="NZ_KE332518.1"/>
</dbReference>
<protein>
    <submittedName>
        <fullName evidence="1">Uncharacterized protein</fullName>
    </submittedName>
</protein>
<dbReference type="InterPro" id="IPR025528">
    <property type="entry name" value="BrnA_antitoxin"/>
</dbReference>
<reference evidence="1 2" key="1">
    <citation type="submission" date="2013-04" db="EMBL/GenBank/DDBJ databases">
        <title>The Genome Sequence of Treponema maltophilum ATCC 51939.</title>
        <authorList>
            <consortium name="The Broad Institute Genomics Platform"/>
            <person name="Earl A."/>
            <person name="Ward D."/>
            <person name="Feldgarden M."/>
            <person name="Gevers D."/>
            <person name="Leonetti C."/>
            <person name="Blanton J.M."/>
            <person name="Dewhirst F.E."/>
            <person name="Izard J."/>
            <person name="Walker B."/>
            <person name="Young S."/>
            <person name="Zeng Q."/>
            <person name="Gargeya S."/>
            <person name="Fitzgerald M."/>
            <person name="Haas B."/>
            <person name="Abouelleil A."/>
            <person name="Allen A.W."/>
            <person name="Alvarado L."/>
            <person name="Arachchi H.M."/>
            <person name="Berlin A.M."/>
            <person name="Chapman S.B."/>
            <person name="Gainer-Dewar J."/>
            <person name="Goldberg J."/>
            <person name="Griggs A."/>
            <person name="Gujja S."/>
            <person name="Hansen M."/>
            <person name="Howarth C."/>
            <person name="Imamovic A."/>
            <person name="Ireland A."/>
            <person name="Larimer J."/>
            <person name="McCowan C."/>
            <person name="Murphy C."/>
            <person name="Pearson M."/>
            <person name="Poon T.W."/>
            <person name="Priest M."/>
            <person name="Roberts A."/>
            <person name="Saif S."/>
            <person name="Shea T."/>
            <person name="Sisk P."/>
            <person name="Sykes S."/>
            <person name="Wortman J."/>
            <person name="Nusbaum C."/>
            <person name="Birren B."/>
        </authorList>
    </citation>
    <scope>NUCLEOTIDE SEQUENCE [LARGE SCALE GENOMIC DNA]</scope>
    <source>
        <strain evidence="1 2">ATCC 51939</strain>
    </source>
</reference>
<dbReference type="Pfam" id="PF14384">
    <property type="entry name" value="BrnA_antitoxin"/>
    <property type="match status" value="1"/>
</dbReference>
<proteinExistence type="predicted"/>
<dbReference type="AlphaFoldDB" id="S3JYZ8"/>
<comment type="caution">
    <text evidence="1">The sequence shown here is derived from an EMBL/GenBank/DDBJ whole genome shotgun (WGS) entry which is preliminary data.</text>
</comment>